<dbReference type="SUPFAM" id="SSF103088">
    <property type="entry name" value="OmpA-like"/>
    <property type="match status" value="1"/>
</dbReference>
<sequence length="514" mass="58284">MKFSGFISVAILVCFCILPMQARQAEQIKPSQQTWQTKQVGLKTNMLYWATATPNLGLEMAVGKKHTAQVFFGLNPWKQSGGDHSSLRHWMVMPEYRYWFNQNFDGWFLGAHALGGQYNVGGVKFPFGLLKGLRNHRYEGWYAGGGITAGKQWNLSKHWNFEASLGLGYIHTKYDKFECGTCGEKLNSAHKNYVGPTKVALSLIYLIPGRADEKCSTGAPQMIETILQPKQNVLKPVLQLQAVVAEAPKIRHLDKRAYIDFPVNRIELRADYRRNPAQLDSIITTINALKADKNLQVMGINIHGFASPEGSYKHNEYLAKNRAITLTQYVRKMVELPDSIFAVSSTAEDWDGLREYIRASNLEKKEQLLAIAQDENLDPDARDAKLKQQYPAQYRTLLTLCYPALRHSDYHITYKVKPFDVEEAKQIMKTKPQLLSLNELFMVAQTYEVGSMEFNEVMELAVRMYPEDETANLNAAIIRLNNGDADAAKPYLDRAGDSKEADAARKAYEMMTMQ</sequence>
<reference evidence="2 3" key="1">
    <citation type="submission" date="2019-08" db="EMBL/GenBank/DDBJ databases">
        <title>In-depth cultivation of the pig gut microbiome towards novel bacterial diversity and tailored functional studies.</title>
        <authorList>
            <person name="Wylensek D."/>
            <person name="Hitch T.C.A."/>
            <person name="Clavel T."/>
        </authorList>
    </citation>
    <scope>NUCLEOTIDE SEQUENCE [LARGE SCALE GENOMIC DNA]</scope>
    <source>
        <strain evidence="2 3">LKV-178-WT-2C</strain>
    </source>
</reference>
<evidence type="ECO:0000256" key="1">
    <source>
        <dbReference type="SAM" id="SignalP"/>
    </source>
</evidence>
<dbReference type="Pfam" id="PF12099">
    <property type="entry name" value="DUF3575"/>
    <property type="match status" value="1"/>
</dbReference>
<name>A0A6I2TUI8_9BACT</name>
<protein>
    <submittedName>
        <fullName evidence="2">DUF3575 domain-containing protein</fullName>
    </submittedName>
</protein>
<dbReference type="Gene3D" id="2.40.128.130">
    <property type="entry name" value="Autotransporter beta-domain"/>
    <property type="match status" value="1"/>
</dbReference>
<feature type="chain" id="PRO_5026143732" evidence="1">
    <location>
        <begin position="26"/>
        <end position="514"/>
    </location>
</feature>
<comment type="caution">
    <text evidence="2">The sequence shown here is derived from an EMBL/GenBank/DDBJ whole genome shotgun (WGS) entry which is preliminary data.</text>
</comment>
<evidence type="ECO:0000313" key="3">
    <source>
        <dbReference type="Proteomes" id="UP000450161"/>
    </source>
</evidence>
<dbReference type="Gene3D" id="3.30.1330.60">
    <property type="entry name" value="OmpA-like domain"/>
    <property type="match status" value="1"/>
</dbReference>
<keyword evidence="1" id="KW-0732">Signal</keyword>
<gene>
    <name evidence="2" type="ORF">FYJ72_01915</name>
</gene>
<dbReference type="InterPro" id="IPR036737">
    <property type="entry name" value="OmpA-like_sf"/>
</dbReference>
<evidence type="ECO:0000313" key="2">
    <source>
        <dbReference type="EMBL" id="MST76472.1"/>
    </source>
</evidence>
<dbReference type="AlphaFoldDB" id="A0A6I2TUI8"/>
<dbReference type="EMBL" id="VUNF01000002">
    <property type="protein sequence ID" value="MST76472.1"/>
    <property type="molecule type" value="Genomic_DNA"/>
</dbReference>
<dbReference type="Proteomes" id="UP000450161">
    <property type="component" value="Unassembled WGS sequence"/>
</dbReference>
<dbReference type="InterPro" id="IPR036709">
    <property type="entry name" value="Autotransporte_beta_dom_sf"/>
</dbReference>
<accession>A0A6I2TUI8</accession>
<dbReference type="SUPFAM" id="SSF103515">
    <property type="entry name" value="Autotransporter"/>
    <property type="match status" value="1"/>
</dbReference>
<proteinExistence type="predicted"/>
<organism evidence="2 3">
    <name type="scientific">Segatella copri</name>
    <dbReference type="NCBI Taxonomy" id="165179"/>
    <lineage>
        <taxon>Bacteria</taxon>
        <taxon>Pseudomonadati</taxon>
        <taxon>Bacteroidota</taxon>
        <taxon>Bacteroidia</taxon>
        <taxon>Bacteroidales</taxon>
        <taxon>Prevotellaceae</taxon>
        <taxon>Segatella</taxon>
    </lineage>
</organism>
<feature type="signal peptide" evidence="1">
    <location>
        <begin position="1"/>
        <end position="25"/>
    </location>
</feature>
<dbReference type="InterPro" id="IPR021958">
    <property type="entry name" value="DUF3575"/>
</dbReference>